<reference evidence="1 2" key="1">
    <citation type="submission" date="2021-06" db="EMBL/GenBank/DDBJ databases">
        <title>Caerostris darwini draft genome.</title>
        <authorList>
            <person name="Kono N."/>
            <person name="Arakawa K."/>
        </authorList>
    </citation>
    <scope>NUCLEOTIDE SEQUENCE [LARGE SCALE GENOMIC DNA]</scope>
</reference>
<name>A0AAV4P3X8_9ARAC</name>
<evidence type="ECO:0000313" key="2">
    <source>
        <dbReference type="Proteomes" id="UP001054837"/>
    </source>
</evidence>
<accession>A0AAV4P3X8</accession>
<gene>
    <name evidence="1" type="ORF">CDAR_4901</name>
</gene>
<sequence>MRGFHLTKRAERRETVHLSIASGATFPQDSGSHGNGSFVLIVWRGIPQRGVCVGGGRTNKVLSAVGGHVFSISRFPLNLREILSGISIASNSPCNIASNV</sequence>
<proteinExistence type="predicted"/>
<evidence type="ECO:0000313" key="1">
    <source>
        <dbReference type="EMBL" id="GIX91734.1"/>
    </source>
</evidence>
<dbReference type="EMBL" id="BPLQ01002337">
    <property type="protein sequence ID" value="GIX91734.1"/>
    <property type="molecule type" value="Genomic_DNA"/>
</dbReference>
<dbReference type="AlphaFoldDB" id="A0AAV4P3X8"/>
<dbReference type="Proteomes" id="UP001054837">
    <property type="component" value="Unassembled WGS sequence"/>
</dbReference>
<organism evidence="1 2">
    <name type="scientific">Caerostris darwini</name>
    <dbReference type="NCBI Taxonomy" id="1538125"/>
    <lineage>
        <taxon>Eukaryota</taxon>
        <taxon>Metazoa</taxon>
        <taxon>Ecdysozoa</taxon>
        <taxon>Arthropoda</taxon>
        <taxon>Chelicerata</taxon>
        <taxon>Arachnida</taxon>
        <taxon>Araneae</taxon>
        <taxon>Araneomorphae</taxon>
        <taxon>Entelegynae</taxon>
        <taxon>Araneoidea</taxon>
        <taxon>Araneidae</taxon>
        <taxon>Caerostris</taxon>
    </lineage>
</organism>
<keyword evidence="2" id="KW-1185">Reference proteome</keyword>
<protein>
    <submittedName>
        <fullName evidence="1">Uncharacterized protein</fullName>
    </submittedName>
</protein>
<comment type="caution">
    <text evidence="1">The sequence shown here is derived from an EMBL/GenBank/DDBJ whole genome shotgun (WGS) entry which is preliminary data.</text>
</comment>